<dbReference type="HOGENOM" id="CLU_024840_1_1_9"/>
<evidence type="ECO:0008006" key="5">
    <source>
        <dbReference type="Google" id="ProtNLM"/>
    </source>
</evidence>
<dbReference type="Gene3D" id="3.40.50.12710">
    <property type="match status" value="1"/>
</dbReference>
<dbReference type="GO" id="GO:0032259">
    <property type="term" value="P:methylation"/>
    <property type="evidence" value="ECO:0007669"/>
    <property type="project" value="UniProtKB-KW"/>
</dbReference>
<organism evidence="3 4">
    <name type="scientific">Desulfoscipio gibsoniae DSM 7213</name>
    <dbReference type="NCBI Taxonomy" id="767817"/>
    <lineage>
        <taxon>Bacteria</taxon>
        <taxon>Bacillati</taxon>
        <taxon>Bacillota</taxon>
        <taxon>Clostridia</taxon>
        <taxon>Eubacteriales</taxon>
        <taxon>Desulfallaceae</taxon>
        <taxon>Desulfoscipio</taxon>
    </lineage>
</organism>
<dbReference type="KEGG" id="dgi:Desgi_2107"/>
<dbReference type="InterPro" id="IPR003788">
    <property type="entry name" value="NDUFAF7"/>
</dbReference>
<evidence type="ECO:0000313" key="4">
    <source>
        <dbReference type="Proteomes" id="UP000013520"/>
    </source>
</evidence>
<dbReference type="InterPro" id="IPR029063">
    <property type="entry name" value="SAM-dependent_MTases_sf"/>
</dbReference>
<dbReference type="OrthoDB" id="9794208at2"/>
<dbReference type="InterPro" id="IPR038375">
    <property type="entry name" value="NDUFAF7_sf"/>
</dbReference>
<accession>R4KPI0</accession>
<evidence type="ECO:0000313" key="3">
    <source>
        <dbReference type="EMBL" id="AGL01541.1"/>
    </source>
</evidence>
<keyword evidence="4" id="KW-1185">Reference proteome</keyword>
<dbReference type="RefSeq" id="WP_006521968.1">
    <property type="nucleotide sequence ID" value="NC_021184.1"/>
</dbReference>
<keyword evidence="2" id="KW-0808">Transferase</keyword>
<reference evidence="3 4" key="1">
    <citation type="submission" date="2012-01" db="EMBL/GenBank/DDBJ databases">
        <title>Complete sequence of Desulfotomaculum gibsoniae DSM 7213.</title>
        <authorList>
            <consortium name="US DOE Joint Genome Institute"/>
            <person name="Lucas S."/>
            <person name="Han J."/>
            <person name="Lapidus A."/>
            <person name="Cheng J.-F."/>
            <person name="Goodwin L."/>
            <person name="Pitluck S."/>
            <person name="Peters L."/>
            <person name="Ovchinnikova G."/>
            <person name="Teshima H."/>
            <person name="Detter J.C."/>
            <person name="Han C."/>
            <person name="Tapia R."/>
            <person name="Land M."/>
            <person name="Hauser L."/>
            <person name="Kyrpides N."/>
            <person name="Ivanova N."/>
            <person name="Pagani I."/>
            <person name="Parshina S."/>
            <person name="Plugge C."/>
            <person name="Muyzer G."/>
            <person name="Kuever J."/>
            <person name="Ivanova A."/>
            <person name="Nazina T."/>
            <person name="Klenk H.-P."/>
            <person name="Brambilla E."/>
            <person name="Spring S."/>
            <person name="Stams A.F."/>
            <person name="Woyke T."/>
        </authorList>
    </citation>
    <scope>NUCLEOTIDE SEQUENCE [LARGE SCALE GENOMIC DNA]</scope>
    <source>
        <strain evidence="3 4">DSM 7213</strain>
    </source>
</reference>
<sequence length="376" mass="41623">MPDLAGIIQQEIAGNGPITFARFMEQALYHPELGYYTSPGAKIGRAGDFYTAPTVNPLFGAMLARRIDQMWVASGRPEQWVVAEYGPGTGILARDIATALQNNHPDLYDVLTYYLIEISSALKKVQQEILWNSPADNDKFCWIDRLAEIGPGHIANGCVLANELVDAFPVHLVRQEGNDLQELYVGLCGDDDDCNSSSVFSLVAGPLSTPELAEYFSMQNIRLENGQQAEVNLQARQWLAEVAGHLKHGYLITIDYGATSRELYAAHRFNGTLRCFYKHRLVDNPLVNVGGQDITAHVNFSTLITWGKQLGLQDIELATQPQFLLNMGILDILQKQPDYTSNPEFNKITSAIKQLVLPGGMGDIFKVLVQQCSFSS</sequence>
<dbReference type="GO" id="GO:0035243">
    <property type="term" value="F:protein-arginine omega-N symmetric methyltransferase activity"/>
    <property type="evidence" value="ECO:0007669"/>
    <property type="project" value="TreeGrafter"/>
</dbReference>
<dbReference type="SUPFAM" id="SSF53335">
    <property type="entry name" value="S-adenosyl-L-methionine-dependent methyltransferases"/>
    <property type="match status" value="1"/>
</dbReference>
<dbReference type="Proteomes" id="UP000013520">
    <property type="component" value="Chromosome"/>
</dbReference>
<dbReference type="eggNOG" id="COG1565">
    <property type="taxonomic scope" value="Bacteria"/>
</dbReference>
<protein>
    <recommendedName>
        <fullName evidence="5">SAM-dependent methyltransferase, MidA family</fullName>
    </recommendedName>
</protein>
<dbReference type="Pfam" id="PF02636">
    <property type="entry name" value="Methyltransf_28"/>
    <property type="match status" value="1"/>
</dbReference>
<evidence type="ECO:0000256" key="1">
    <source>
        <dbReference type="ARBA" id="ARBA00022603"/>
    </source>
</evidence>
<gene>
    <name evidence="3" type="ORF">Desgi_2107</name>
</gene>
<proteinExistence type="predicted"/>
<evidence type="ECO:0000256" key="2">
    <source>
        <dbReference type="ARBA" id="ARBA00022679"/>
    </source>
</evidence>
<dbReference type="AlphaFoldDB" id="R4KPI0"/>
<dbReference type="EMBL" id="CP003273">
    <property type="protein sequence ID" value="AGL01541.1"/>
    <property type="molecule type" value="Genomic_DNA"/>
</dbReference>
<dbReference type="PANTHER" id="PTHR12049">
    <property type="entry name" value="PROTEIN ARGININE METHYLTRANSFERASE NDUFAF7, MITOCHONDRIAL"/>
    <property type="match status" value="1"/>
</dbReference>
<keyword evidence="1" id="KW-0489">Methyltransferase</keyword>
<dbReference type="PANTHER" id="PTHR12049:SF7">
    <property type="entry name" value="PROTEIN ARGININE METHYLTRANSFERASE NDUFAF7, MITOCHONDRIAL"/>
    <property type="match status" value="1"/>
</dbReference>
<dbReference type="STRING" id="767817.Desgi_2107"/>
<name>R4KPI0_9FIRM</name>